<evidence type="ECO:0000313" key="3">
    <source>
        <dbReference type="EMBL" id="MDR6596866.1"/>
    </source>
</evidence>
<dbReference type="RefSeq" id="WP_310309952.1">
    <property type="nucleotide sequence ID" value="NZ_BAAAXB010000001.1"/>
</dbReference>
<dbReference type="Proteomes" id="UP001268819">
    <property type="component" value="Unassembled WGS sequence"/>
</dbReference>
<name>A0ABU1Q1V3_9PSEU</name>
<feature type="region of interest" description="Disordered" evidence="1">
    <location>
        <begin position="202"/>
        <end position="257"/>
    </location>
</feature>
<keyword evidence="2" id="KW-0732">Signal</keyword>
<dbReference type="EMBL" id="JAVDSG010000001">
    <property type="protein sequence ID" value="MDR6596866.1"/>
    <property type="molecule type" value="Genomic_DNA"/>
</dbReference>
<feature type="signal peptide" evidence="2">
    <location>
        <begin position="1"/>
        <end position="38"/>
    </location>
</feature>
<evidence type="ECO:0000256" key="2">
    <source>
        <dbReference type="SAM" id="SignalP"/>
    </source>
</evidence>
<feature type="compositionally biased region" description="Low complexity" evidence="1">
    <location>
        <begin position="210"/>
        <end position="237"/>
    </location>
</feature>
<sequence length="257" mass="25072">MKGNTLSRKRSAVTARLAVVLCALAVGVAATPAASALAAAPVGSATALSATGVLGIDPLASLAGGTGFRQTSAAEVALPLPTTPVLTAAALNAEVDAGRARSSAVDVRTRLELVGLPFDLSAELVEARCDDGAGGVTLAGARIAGHEVALRPAPGTGVEVPGVASVVLNDQRRNGDGSLTVTAVVVEVANLQRIEIASATCARGAAEEQTPTPSATPTPSDAPTTTTTRVAGTSASSGGPAKAPRPTPVAGHLAVTG</sequence>
<proteinExistence type="predicted"/>
<comment type="caution">
    <text evidence="3">The sequence shown here is derived from an EMBL/GenBank/DDBJ whole genome shotgun (WGS) entry which is preliminary data.</text>
</comment>
<protein>
    <submittedName>
        <fullName evidence="3">Uncharacterized protein</fullName>
    </submittedName>
</protein>
<dbReference type="NCBIfam" id="NF040603">
    <property type="entry name" value="choice_anch_P"/>
    <property type="match status" value="1"/>
</dbReference>
<evidence type="ECO:0000256" key="1">
    <source>
        <dbReference type="SAM" id="MobiDB-lite"/>
    </source>
</evidence>
<accession>A0ABU1Q1V3</accession>
<feature type="chain" id="PRO_5046667230" evidence="2">
    <location>
        <begin position="39"/>
        <end position="257"/>
    </location>
</feature>
<gene>
    <name evidence="3" type="ORF">J2S66_005250</name>
</gene>
<keyword evidence="4" id="KW-1185">Reference proteome</keyword>
<evidence type="ECO:0000313" key="4">
    <source>
        <dbReference type="Proteomes" id="UP001268819"/>
    </source>
</evidence>
<reference evidence="3 4" key="1">
    <citation type="submission" date="2023-07" db="EMBL/GenBank/DDBJ databases">
        <title>Sequencing the genomes of 1000 actinobacteria strains.</title>
        <authorList>
            <person name="Klenk H.-P."/>
        </authorList>
    </citation>
    <scope>NUCLEOTIDE SEQUENCE [LARGE SCALE GENOMIC DNA]</scope>
    <source>
        <strain evidence="3 4">DSM 43749</strain>
    </source>
</reference>
<organism evidence="3 4">
    <name type="scientific">Saccharothrix longispora</name>
    <dbReference type="NCBI Taxonomy" id="33920"/>
    <lineage>
        <taxon>Bacteria</taxon>
        <taxon>Bacillati</taxon>
        <taxon>Actinomycetota</taxon>
        <taxon>Actinomycetes</taxon>
        <taxon>Pseudonocardiales</taxon>
        <taxon>Pseudonocardiaceae</taxon>
        <taxon>Saccharothrix</taxon>
    </lineage>
</organism>